<comment type="caution">
    <text evidence="2">The sequence shown here is derived from an EMBL/GenBank/DDBJ whole genome shotgun (WGS) entry which is preliminary data.</text>
</comment>
<accession>A0A024QGW2</accession>
<protein>
    <submittedName>
        <fullName evidence="2">F5/8 type C domain protein</fullName>
    </submittedName>
</protein>
<dbReference type="Gene3D" id="2.60.120.260">
    <property type="entry name" value="Galactose-binding domain-like"/>
    <property type="match status" value="1"/>
</dbReference>
<dbReference type="STRING" id="1462526.BN990_04175"/>
<dbReference type="SUPFAM" id="SSF49785">
    <property type="entry name" value="Galactose-binding domain-like"/>
    <property type="match status" value="1"/>
</dbReference>
<reference evidence="2 3" key="1">
    <citation type="submission" date="2014-03" db="EMBL/GenBank/DDBJ databases">
        <authorList>
            <person name="Urmite Genomes U."/>
        </authorList>
    </citation>
    <scope>NUCLEOTIDE SEQUENCE [LARGE SCALE GENOMIC DNA]</scope>
    <source>
        <strain evidence="2 3">Vm-5</strain>
    </source>
</reference>
<dbReference type="EMBL" id="CCDP010000003">
    <property type="protein sequence ID" value="CDQ41798.1"/>
    <property type="molecule type" value="Genomic_DNA"/>
</dbReference>
<gene>
    <name evidence="2" type="ORF">BN990_04175</name>
</gene>
<evidence type="ECO:0000259" key="1">
    <source>
        <dbReference type="Pfam" id="PF00754"/>
    </source>
</evidence>
<evidence type="ECO:0000313" key="3">
    <source>
        <dbReference type="Proteomes" id="UP000028875"/>
    </source>
</evidence>
<dbReference type="Proteomes" id="UP000028875">
    <property type="component" value="Unassembled WGS sequence"/>
</dbReference>
<evidence type="ECO:0000313" key="2">
    <source>
        <dbReference type="EMBL" id="CDQ41798.1"/>
    </source>
</evidence>
<sequence length="383" mass="43462">MIIMDILSYGTSSKADKQEKVTRNEILGEGITGSFLTMKERIDKIDKSIQNVTRQADKLIINNAVNIMKANAKLNAIAQSKKYHMHNMIFDDLLDLSGIDSVKSKHYKHDTNLGTVTTEDNQEDNFATIVTTIEETDAHIDKAVLSIDAIEPEPPSILDLSNGEDNSFKYIAPNGVTVKSSAKKYEYKDHPEYYALSHLFNGTISISDGSIFHSDPHSYWLADSKGSQSLIFDFQSIGNPVIETIRVYPRARNDASSNYRILVSDDDINYEEVVPWVTNTHDDNTPYETMREYELLLSNRFVRFELTRNGSWGIILSEIEFIVDSISTKIKYYISRNGGETWEKIKPNTLFYFSDSDQIDNKLCLKVEIPKGAKLSSYAITWS</sequence>
<organism evidence="2 3">
    <name type="scientific">Virgibacillus massiliensis</name>
    <dbReference type="NCBI Taxonomy" id="1462526"/>
    <lineage>
        <taxon>Bacteria</taxon>
        <taxon>Bacillati</taxon>
        <taxon>Bacillota</taxon>
        <taxon>Bacilli</taxon>
        <taxon>Bacillales</taxon>
        <taxon>Bacillaceae</taxon>
        <taxon>Virgibacillus</taxon>
    </lineage>
</organism>
<feature type="domain" description="F5/8 type C" evidence="1">
    <location>
        <begin position="210"/>
        <end position="316"/>
    </location>
</feature>
<keyword evidence="3" id="KW-1185">Reference proteome</keyword>
<dbReference type="AlphaFoldDB" id="A0A024QGW2"/>
<reference evidence="3" key="2">
    <citation type="submission" date="2014-05" db="EMBL/GenBank/DDBJ databases">
        <title>Draft genome sequence of Virgibacillus massiliensis Vm-5.</title>
        <authorList>
            <person name="Khelaifia S."/>
            <person name="Croce O."/>
            <person name="Lagier J.C."/>
            <person name="Raoult D."/>
        </authorList>
    </citation>
    <scope>NUCLEOTIDE SEQUENCE [LARGE SCALE GENOMIC DNA]</scope>
    <source>
        <strain evidence="3">Vm-5</strain>
    </source>
</reference>
<proteinExistence type="predicted"/>
<dbReference type="InterPro" id="IPR000421">
    <property type="entry name" value="FA58C"/>
</dbReference>
<name>A0A024QGW2_9BACI</name>
<dbReference type="Pfam" id="PF00754">
    <property type="entry name" value="F5_F8_type_C"/>
    <property type="match status" value="1"/>
</dbReference>
<dbReference type="InterPro" id="IPR008979">
    <property type="entry name" value="Galactose-bd-like_sf"/>
</dbReference>